<feature type="domain" description="C2H2-type" evidence="10">
    <location>
        <begin position="242"/>
        <end position="269"/>
    </location>
</feature>
<evidence type="ECO:0000256" key="1">
    <source>
        <dbReference type="ARBA" id="ARBA00004123"/>
    </source>
</evidence>
<keyword evidence="3" id="KW-0677">Repeat</keyword>
<evidence type="ECO:0000256" key="6">
    <source>
        <dbReference type="ARBA" id="ARBA00023125"/>
    </source>
</evidence>
<accession>A0A3Q3IQ11</accession>
<dbReference type="PANTHER" id="PTHR23235">
    <property type="entry name" value="KRUEPPEL-LIKE TRANSCRIPTION FACTOR"/>
    <property type="match status" value="1"/>
</dbReference>
<dbReference type="GO" id="GO:0000978">
    <property type="term" value="F:RNA polymerase II cis-regulatory region sequence-specific DNA binding"/>
    <property type="evidence" value="ECO:0007669"/>
    <property type="project" value="TreeGrafter"/>
</dbReference>
<evidence type="ECO:0000256" key="2">
    <source>
        <dbReference type="ARBA" id="ARBA00022723"/>
    </source>
</evidence>
<dbReference type="PROSITE" id="PS50157">
    <property type="entry name" value="ZINC_FINGER_C2H2_2"/>
    <property type="match status" value="5"/>
</dbReference>
<feature type="domain" description="C2H2-type" evidence="10">
    <location>
        <begin position="298"/>
        <end position="325"/>
    </location>
</feature>
<sequence length="398" mass="45293">MVRLLLTFYCNLETMSSVQYLRELVIERLTAAAEEILGVFSKTIVEYEEEIARQRKLLDIVWNPEVQLEKIEFPRQHVEEVLTDQQHCNQERDSSLDSEEPEPPQIKEEQEELCASLEKEQLELKQETDTFMLIPTYEESDNNEGQTLCMNTDKTESAAEEESVVNLPVKSFVVAEPNSDHESHVVESQDHKGDLHVDSGLIRNTDPNPTGSCHKSRFHSTDVYFSTISVINPTPSTGKMLFQCDICGKTFKRKDQVIIHLRVHTGEKPYCCKICGKEFRLKNVYNIHMRTHTGEKPYLCKTCGKTFINSSSLVVHMRIHTGEKPFSCKTCGKSFVSTSCLAAHMRTHKDEKPFSCKTCGKHFKVNKALLGHMKTHAAEKPYLCTTCGKRLCSGPALK</sequence>
<keyword evidence="12" id="KW-1185">Reference proteome</keyword>
<dbReference type="FunFam" id="3.30.160.60:FF:001465">
    <property type="entry name" value="Zinc finger protein 560"/>
    <property type="match status" value="1"/>
</dbReference>
<dbReference type="FunFam" id="3.30.160.60:FF:000110">
    <property type="entry name" value="Zinc finger protein-like"/>
    <property type="match status" value="1"/>
</dbReference>
<evidence type="ECO:0000256" key="7">
    <source>
        <dbReference type="ARBA" id="ARBA00023242"/>
    </source>
</evidence>
<reference evidence="11" key="2">
    <citation type="submission" date="2025-09" db="UniProtKB">
        <authorList>
            <consortium name="Ensembl"/>
        </authorList>
    </citation>
    <scope>IDENTIFICATION</scope>
</reference>
<evidence type="ECO:0000256" key="3">
    <source>
        <dbReference type="ARBA" id="ARBA00022737"/>
    </source>
</evidence>
<keyword evidence="7" id="KW-0539">Nucleus</keyword>
<dbReference type="SUPFAM" id="SSF57667">
    <property type="entry name" value="beta-beta-alpha zinc fingers"/>
    <property type="match status" value="3"/>
</dbReference>
<dbReference type="PROSITE" id="PS00028">
    <property type="entry name" value="ZINC_FINGER_C2H2_1"/>
    <property type="match status" value="5"/>
</dbReference>
<feature type="domain" description="C2H2-type" evidence="10">
    <location>
        <begin position="354"/>
        <end position="381"/>
    </location>
</feature>
<evidence type="ECO:0000259" key="10">
    <source>
        <dbReference type="PROSITE" id="PS50157"/>
    </source>
</evidence>
<dbReference type="GO" id="GO:0000981">
    <property type="term" value="F:DNA-binding transcription factor activity, RNA polymerase II-specific"/>
    <property type="evidence" value="ECO:0007669"/>
    <property type="project" value="TreeGrafter"/>
</dbReference>
<organism evidence="11 12">
    <name type="scientific">Monopterus albus</name>
    <name type="common">Swamp eel</name>
    <dbReference type="NCBI Taxonomy" id="43700"/>
    <lineage>
        <taxon>Eukaryota</taxon>
        <taxon>Metazoa</taxon>
        <taxon>Chordata</taxon>
        <taxon>Craniata</taxon>
        <taxon>Vertebrata</taxon>
        <taxon>Euteleostomi</taxon>
        <taxon>Actinopterygii</taxon>
        <taxon>Neopterygii</taxon>
        <taxon>Teleostei</taxon>
        <taxon>Neoteleostei</taxon>
        <taxon>Acanthomorphata</taxon>
        <taxon>Anabantaria</taxon>
        <taxon>Synbranchiformes</taxon>
        <taxon>Synbranchidae</taxon>
        <taxon>Monopterus</taxon>
    </lineage>
</organism>
<dbReference type="FunFam" id="3.30.160.60:FF:000848">
    <property type="entry name" value="Zinc finger protein 35"/>
    <property type="match status" value="1"/>
</dbReference>
<dbReference type="Ensembl" id="ENSMALT00000005986.1">
    <property type="protein sequence ID" value="ENSMALP00000005854.1"/>
    <property type="gene ID" value="ENSMALG00000004200.1"/>
</dbReference>
<dbReference type="FunFam" id="3.30.160.60:FF:000182">
    <property type="entry name" value="zinc finger protein 366"/>
    <property type="match status" value="1"/>
</dbReference>
<dbReference type="SMART" id="SM00355">
    <property type="entry name" value="ZnF_C2H2"/>
    <property type="match status" value="5"/>
</dbReference>
<dbReference type="Gene3D" id="3.30.160.60">
    <property type="entry name" value="Classic Zinc Finger"/>
    <property type="match status" value="5"/>
</dbReference>
<evidence type="ECO:0000256" key="5">
    <source>
        <dbReference type="ARBA" id="ARBA00022833"/>
    </source>
</evidence>
<dbReference type="InterPro" id="IPR013087">
    <property type="entry name" value="Znf_C2H2_type"/>
</dbReference>
<dbReference type="GO" id="GO:0005634">
    <property type="term" value="C:nucleus"/>
    <property type="evidence" value="ECO:0007669"/>
    <property type="project" value="UniProtKB-SubCell"/>
</dbReference>
<dbReference type="Proteomes" id="UP000261600">
    <property type="component" value="Unplaced"/>
</dbReference>
<keyword evidence="2" id="KW-0479">Metal-binding</keyword>
<evidence type="ECO:0000313" key="12">
    <source>
        <dbReference type="Proteomes" id="UP000261600"/>
    </source>
</evidence>
<dbReference type="FunFam" id="3.30.160.60:FF:000624">
    <property type="entry name" value="zinc finger protein 697"/>
    <property type="match status" value="1"/>
</dbReference>
<dbReference type="PANTHER" id="PTHR23235:SF178">
    <property type="entry name" value="C2H2-TYPE DOMAIN-CONTAINING PROTEIN-RELATED"/>
    <property type="match status" value="1"/>
</dbReference>
<dbReference type="GO" id="GO:0000122">
    <property type="term" value="P:negative regulation of transcription by RNA polymerase II"/>
    <property type="evidence" value="ECO:0007669"/>
    <property type="project" value="UniProtKB-ARBA"/>
</dbReference>
<keyword evidence="5" id="KW-0862">Zinc</keyword>
<evidence type="ECO:0000313" key="11">
    <source>
        <dbReference type="Ensembl" id="ENSMALP00000005854.1"/>
    </source>
</evidence>
<keyword evidence="4 8" id="KW-0863">Zinc-finger</keyword>
<evidence type="ECO:0000256" key="8">
    <source>
        <dbReference type="PROSITE-ProRule" id="PRU00042"/>
    </source>
</evidence>
<dbReference type="GO" id="GO:0008270">
    <property type="term" value="F:zinc ion binding"/>
    <property type="evidence" value="ECO:0007669"/>
    <property type="project" value="UniProtKB-KW"/>
</dbReference>
<evidence type="ECO:0000256" key="4">
    <source>
        <dbReference type="ARBA" id="ARBA00022771"/>
    </source>
</evidence>
<evidence type="ECO:0000256" key="9">
    <source>
        <dbReference type="SAM" id="MobiDB-lite"/>
    </source>
</evidence>
<feature type="region of interest" description="Disordered" evidence="9">
    <location>
        <begin position="86"/>
        <end position="111"/>
    </location>
</feature>
<proteinExistence type="predicted"/>
<reference evidence="11" key="1">
    <citation type="submission" date="2025-08" db="UniProtKB">
        <authorList>
            <consortium name="Ensembl"/>
        </authorList>
    </citation>
    <scope>IDENTIFICATION</scope>
</reference>
<feature type="domain" description="C2H2-type" evidence="10">
    <location>
        <begin position="270"/>
        <end position="297"/>
    </location>
</feature>
<dbReference type="AlphaFoldDB" id="A0A3Q3IQ11"/>
<feature type="domain" description="C2H2-type" evidence="10">
    <location>
        <begin position="326"/>
        <end position="353"/>
    </location>
</feature>
<protein>
    <recommendedName>
        <fullName evidence="10">C2H2-type domain-containing protein</fullName>
    </recommendedName>
</protein>
<dbReference type="Pfam" id="PF00096">
    <property type="entry name" value="zf-C2H2"/>
    <property type="match status" value="5"/>
</dbReference>
<comment type="subcellular location">
    <subcellularLocation>
        <location evidence="1">Nucleus</location>
    </subcellularLocation>
</comment>
<dbReference type="InterPro" id="IPR036236">
    <property type="entry name" value="Znf_C2H2_sf"/>
</dbReference>
<name>A0A3Q3IQ11_MONAL</name>
<keyword evidence="6" id="KW-0238">DNA-binding</keyword>